<keyword evidence="4 8" id="KW-0812">Transmembrane</keyword>
<evidence type="ECO:0000256" key="8">
    <source>
        <dbReference type="RuleBase" id="RU362002"/>
    </source>
</evidence>
<keyword evidence="5 8" id="KW-1133">Transmembrane helix</keyword>
<feature type="transmembrane region" description="Helical" evidence="8">
    <location>
        <begin position="177"/>
        <end position="200"/>
    </location>
</feature>
<evidence type="ECO:0000256" key="3">
    <source>
        <dbReference type="ARBA" id="ARBA00022448"/>
    </source>
</evidence>
<feature type="transmembrane region" description="Helical" evidence="8">
    <location>
        <begin position="284"/>
        <end position="304"/>
    </location>
</feature>
<evidence type="ECO:0000256" key="7">
    <source>
        <dbReference type="ARBA" id="ARBA00023177"/>
    </source>
</evidence>
<feature type="domain" description="Ammonium transporter AmtB-like" evidence="9">
    <location>
        <begin position="33"/>
        <end position="430"/>
    </location>
</feature>
<evidence type="ECO:0000313" key="10">
    <source>
        <dbReference type="EMBL" id="PFX19245.1"/>
    </source>
</evidence>
<dbReference type="InterPro" id="IPR001905">
    <property type="entry name" value="Ammonium_transpt"/>
</dbReference>
<dbReference type="GO" id="GO:0005886">
    <property type="term" value="C:plasma membrane"/>
    <property type="evidence" value="ECO:0007669"/>
    <property type="project" value="UniProtKB-SubCell"/>
</dbReference>
<comment type="subcellular location">
    <subcellularLocation>
        <location evidence="8">Cell membrane</location>
        <topology evidence="8">Multi-pass membrane protein</topology>
    </subcellularLocation>
    <subcellularLocation>
        <location evidence="1">Membrane</location>
        <topology evidence="1">Multi-pass membrane protein</topology>
    </subcellularLocation>
</comment>
<evidence type="ECO:0000256" key="4">
    <source>
        <dbReference type="ARBA" id="ARBA00022692"/>
    </source>
</evidence>
<comment type="caution">
    <text evidence="10">The sequence shown here is derived from an EMBL/GenBank/DDBJ whole genome shotgun (WGS) entry which is preliminary data.</text>
</comment>
<dbReference type="InterPro" id="IPR029020">
    <property type="entry name" value="Ammonium/urea_transptr"/>
</dbReference>
<keyword evidence="11" id="KW-1185">Reference proteome</keyword>
<feature type="transmembrane region" description="Helical" evidence="8">
    <location>
        <begin position="340"/>
        <end position="358"/>
    </location>
</feature>
<feature type="transmembrane region" description="Helical" evidence="8">
    <location>
        <begin position="72"/>
        <end position="89"/>
    </location>
</feature>
<feature type="transmembrane region" description="Helical" evidence="8">
    <location>
        <begin position="119"/>
        <end position="138"/>
    </location>
</feature>
<feature type="transmembrane region" description="Helical" evidence="8">
    <location>
        <begin position="310"/>
        <end position="328"/>
    </location>
</feature>
<dbReference type="GO" id="GO:0008519">
    <property type="term" value="F:ammonium channel activity"/>
    <property type="evidence" value="ECO:0007669"/>
    <property type="project" value="InterPro"/>
</dbReference>
<name>A0A2B4RSL4_STYPI</name>
<dbReference type="EMBL" id="LSMT01000370">
    <property type="protein sequence ID" value="PFX19245.1"/>
    <property type="molecule type" value="Genomic_DNA"/>
</dbReference>
<dbReference type="NCBIfam" id="TIGR00836">
    <property type="entry name" value="amt"/>
    <property type="match status" value="1"/>
</dbReference>
<dbReference type="Gene3D" id="1.10.3430.10">
    <property type="entry name" value="Ammonium transporter AmtB like domains"/>
    <property type="match status" value="1"/>
</dbReference>
<feature type="transmembrane region" description="Helical" evidence="8">
    <location>
        <begin position="386"/>
        <end position="411"/>
    </location>
</feature>
<gene>
    <name evidence="10" type="primary">amt-3</name>
    <name evidence="10" type="ORF">AWC38_SpisGene16365</name>
</gene>
<dbReference type="STRING" id="50429.A0A2B4RSL4"/>
<feature type="transmembrane region" description="Helical" evidence="8">
    <location>
        <begin position="145"/>
        <end position="165"/>
    </location>
</feature>
<accession>A0A2B4RSL4</accession>
<evidence type="ECO:0000256" key="5">
    <source>
        <dbReference type="ARBA" id="ARBA00022989"/>
    </source>
</evidence>
<dbReference type="Pfam" id="PF00909">
    <property type="entry name" value="Ammonium_transp"/>
    <property type="match status" value="1"/>
</dbReference>
<reference evidence="11" key="1">
    <citation type="journal article" date="2017" name="bioRxiv">
        <title>Comparative analysis of the genomes of Stylophora pistillata and Acropora digitifera provides evidence for extensive differences between species of corals.</title>
        <authorList>
            <person name="Voolstra C.R."/>
            <person name="Li Y."/>
            <person name="Liew Y.J."/>
            <person name="Baumgarten S."/>
            <person name="Zoccola D."/>
            <person name="Flot J.-F."/>
            <person name="Tambutte S."/>
            <person name="Allemand D."/>
            <person name="Aranda M."/>
        </authorList>
    </citation>
    <scope>NUCLEOTIDE SEQUENCE [LARGE SCALE GENOMIC DNA]</scope>
</reference>
<feature type="transmembrane region" description="Helical" evidence="8">
    <location>
        <begin position="221"/>
        <end position="244"/>
    </location>
</feature>
<sequence>MNHSNGSSFNSTTPPLKNIGNEQELVGSDDATWILTSAFIIFTMQSGFGLLESGMVSKKNEANIMVKNAVDVIYGGLSYWLFGFALSFGNKAAGNGFFGVGYFFTDADDSEMGQVFSKYFFQLSFATTATTIVSGAMAERTSLKAYTVYSFINTLTYSVPAHWIWAENGWLARMGAVDIAGCGAVHLVGGVSGLVATMMLKPRTGRFDPNSPPQQMTSPTNVLLGTFMLWWGWLGFNCGSTFGISGMKWKLASRSAVVTINGSIGGGILGMVYSYVFCDRKLNISIFVTGILSGLVSITAICSLARPWEALLIGAIGAMLACPGCKLLERLEIDDPVGCVPTHAFAGIWGLVAVAFFTEKDVLENTFSGEFGIFKGGPWKFLGVQLLMSLTMTAWAATSTYLELLLVNLLVGMRMNEEEELLGADKVEHGIEPFDANSSDWPDVLSGGENVVESRLESIGENPVNLQNAGSRDSLSEIENGQKDSLATICSRRKQVNT</sequence>
<organism evidence="10 11">
    <name type="scientific">Stylophora pistillata</name>
    <name type="common">Smooth cauliflower coral</name>
    <dbReference type="NCBI Taxonomy" id="50429"/>
    <lineage>
        <taxon>Eukaryota</taxon>
        <taxon>Metazoa</taxon>
        <taxon>Cnidaria</taxon>
        <taxon>Anthozoa</taxon>
        <taxon>Hexacorallia</taxon>
        <taxon>Scleractinia</taxon>
        <taxon>Astrocoeniina</taxon>
        <taxon>Pocilloporidae</taxon>
        <taxon>Stylophora</taxon>
    </lineage>
</organism>
<dbReference type="GO" id="GO:0097272">
    <property type="term" value="P:ammonium homeostasis"/>
    <property type="evidence" value="ECO:0007669"/>
    <property type="project" value="TreeGrafter"/>
</dbReference>
<proteinExistence type="inferred from homology"/>
<dbReference type="FunFam" id="1.10.3430.10:FF:000008">
    <property type="entry name" value="Ammonium transporter"/>
    <property type="match status" value="1"/>
</dbReference>
<protein>
    <recommendedName>
        <fullName evidence="8">Ammonium transporter</fullName>
    </recommendedName>
</protein>
<evidence type="ECO:0000313" key="11">
    <source>
        <dbReference type="Proteomes" id="UP000225706"/>
    </source>
</evidence>
<dbReference type="Proteomes" id="UP000225706">
    <property type="component" value="Unassembled WGS sequence"/>
</dbReference>
<evidence type="ECO:0000256" key="2">
    <source>
        <dbReference type="ARBA" id="ARBA00005887"/>
    </source>
</evidence>
<dbReference type="OrthoDB" id="534912at2759"/>
<feature type="transmembrane region" description="Helical" evidence="8">
    <location>
        <begin position="256"/>
        <end position="277"/>
    </location>
</feature>
<comment type="similarity">
    <text evidence="2 8">Belongs to the ammonia transporter channel (TC 1.A.11.2) family.</text>
</comment>
<evidence type="ECO:0000256" key="1">
    <source>
        <dbReference type="ARBA" id="ARBA00004141"/>
    </source>
</evidence>
<keyword evidence="6 8" id="KW-0472">Membrane</keyword>
<evidence type="ECO:0000259" key="9">
    <source>
        <dbReference type="Pfam" id="PF00909"/>
    </source>
</evidence>
<feature type="transmembrane region" description="Helical" evidence="8">
    <location>
        <begin position="31"/>
        <end position="51"/>
    </location>
</feature>
<dbReference type="PANTHER" id="PTHR11730:SF58">
    <property type="entry name" value="AMMONIUM TRANSPORTER"/>
    <property type="match status" value="1"/>
</dbReference>
<dbReference type="PANTHER" id="PTHR11730">
    <property type="entry name" value="AMMONIUM TRANSPORTER"/>
    <property type="match status" value="1"/>
</dbReference>
<keyword evidence="7 8" id="KW-0924">Ammonia transport</keyword>
<dbReference type="AlphaFoldDB" id="A0A2B4RSL4"/>
<dbReference type="InterPro" id="IPR024041">
    <property type="entry name" value="NH4_transpt_AmtB-like_dom"/>
</dbReference>
<dbReference type="SUPFAM" id="SSF111352">
    <property type="entry name" value="Ammonium transporter"/>
    <property type="match status" value="1"/>
</dbReference>
<keyword evidence="3 8" id="KW-0813">Transport</keyword>
<evidence type="ECO:0000256" key="6">
    <source>
        <dbReference type="ARBA" id="ARBA00023136"/>
    </source>
</evidence>